<keyword evidence="5" id="KW-0378">Hydrolase</keyword>
<evidence type="ECO:0000256" key="11">
    <source>
        <dbReference type="SAM" id="SignalP"/>
    </source>
</evidence>
<dbReference type="AlphaFoldDB" id="A0A1I6PB79"/>
<comment type="similarity">
    <text evidence="2">Belongs to the YkuD family.</text>
</comment>
<gene>
    <name evidence="13" type="ORF">SAMN04488050_101425</name>
</gene>
<evidence type="ECO:0000256" key="1">
    <source>
        <dbReference type="ARBA" id="ARBA00004752"/>
    </source>
</evidence>
<feature type="region of interest" description="Disordered" evidence="10">
    <location>
        <begin position="232"/>
        <end position="261"/>
    </location>
</feature>
<dbReference type="Gene3D" id="2.40.440.10">
    <property type="entry name" value="L,D-transpeptidase catalytic domain-like"/>
    <property type="match status" value="1"/>
</dbReference>
<feature type="domain" description="L,D-TPase catalytic" evidence="12">
    <location>
        <begin position="90"/>
        <end position="227"/>
    </location>
</feature>
<dbReference type="GO" id="GO:0005576">
    <property type="term" value="C:extracellular region"/>
    <property type="evidence" value="ECO:0007669"/>
    <property type="project" value="TreeGrafter"/>
</dbReference>
<evidence type="ECO:0000256" key="8">
    <source>
        <dbReference type="ARBA" id="ARBA00023316"/>
    </source>
</evidence>
<dbReference type="RefSeq" id="WP_092420977.1">
    <property type="nucleotide sequence ID" value="NZ_FNCL01000002.1"/>
</dbReference>
<dbReference type="InterPro" id="IPR050979">
    <property type="entry name" value="LD-transpeptidase"/>
</dbReference>
<dbReference type="InterPro" id="IPR005490">
    <property type="entry name" value="LD_TPept_cat_dom"/>
</dbReference>
<keyword evidence="3" id="KW-0328">Glycosyltransferase</keyword>
<evidence type="ECO:0000256" key="7">
    <source>
        <dbReference type="ARBA" id="ARBA00022984"/>
    </source>
</evidence>
<dbReference type="InterPro" id="IPR038063">
    <property type="entry name" value="Transpep_catalytic_dom"/>
</dbReference>
<dbReference type="PANTHER" id="PTHR30582">
    <property type="entry name" value="L,D-TRANSPEPTIDASE"/>
    <property type="match status" value="1"/>
</dbReference>
<dbReference type="SUPFAM" id="SSF141523">
    <property type="entry name" value="L,D-transpeptidase catalytic domain-like"/>
    <property type="match status" value="1"/>
</dbReference>
<dbReference type="Pfam" id="PF03734">
    <property type="entry name" value="YkuD"/>
    <property type="match status" value="1"/>
</dbReference>
<dbReference type="FunFam" id="2.40.440.10:FF:000002">
    <property type="entry name" value="L,D-transpeptidase ErfK/SrfK"/>
    <property type="match status" value="1"/>
</dbReference>
<feature type="signal peptide" evidence="11">
    <location>
        <begin position="1"/>
        <end position="37"/>
    </location>
</feature>
<feature type="compositionally biased region" description="Low complexity" evidence="10">
    <location>
        <begin position="241"/>
        <end position="261"/>
    </location>
</feature>
<evidence type="ECO:0000256" key="4">
    <source>
        <dbReference type="ARBA" id="ARBA00022679"/>
    </source>
</evidence>
<feature type="chain" id="PRO_5011722832" evidence="11">
    <location>
        <begin position="38"/>
        <end position="261"/>
    </location>
</feature>
<dbReference type="Proteomes" id="UP000199392">
    <property type="component" value="Unassembled WGS sequence"/>
</dbReference>
<dbReference type="STRING" id="311180.SAMN04488050_101425"/>
<evidence type="ECO:0000256" key="6">
    <source>
        <dbReference type="ARBA" id="ARBA00022960"/>
    </source>
</evidence>
<evidence type="ECO:0000259" key="12">
    <source>
        <dbReference type="PROSITE" id="PS52029"/>
    </source>
</evidence>
<dbReference type="GO" id="GO:0016757">
    <property type="term" value="F:glycosyltransferase activity"/>
    <property type="evidence" value="ECO:0007669"/>
    <property type="project" value="UniProtKB-KW"/>
</dbReference>
<keyword evidence="7 9" id="KW-0573">Peptidoglycan synthesis</keyword>
<keyword evidence="4" id="KW-0808">Transferase</keyword>
<accession>A0A1I6PB79</accession>
<dbReference type="GO" id="GO:0008360">
    <property type="term" value="P:regulation of cell shape"/>
    <property type="evidence" value="ECO:0007669"/>
    <property type="project" value="UniProtKB-UniRule"/>
</dbReference>
<dbReference type="PROSITE" id="PS52029">
    <property type="entry name" value="LD_TPASE"/>
    <property type="match status" value="1"/>
</dbReference>
<evidence type="ECO:0000256" key="5">
    <source>
        <dbReference type="ARBA" id="ARBA00022801"/>
    </source>
</evidence>
<keyword evidence="6 9" id="KW-0133">Cell shape</keyword>
<evidence type="ECO:0000313" key="14">
    <source>
        <dbReference type="Proteomes" id="UP000199392"/>
    </source>
</evidence>
<dbReference type="PROSITE" id="PS51257">
    <property type="entry name" value="PROKAR_LIPOPROTEIN"/>
    <property type="match status" value="1"/>
</dbReference>
<name>A0A1I6PB79_9RHOB</name>
<dbReference type="CDD" id="cd16913">
    <property type="entry name" value="YkuD_like"/>
    <property type="match status" value="1"/>
</dbReference>
<keyword evidence="8 9" id="KW-0961">Cell wall biogenesis/degradation</keyword>
<evidence type="ECO:0000313" key="13">
    <source>
        <dbReference type="EMBL" id="SFS37472.1"/>
    </source>
</evidence>
<keyword evidence="14" id="KW-1185">Reference proteome</keyword>
<dbReference type="GO" id="GO:0071555">
    <property type="term" value="P:cell wall organization"/>
    <property type="evidence" value="ECO:0007669"/>
    <property type="project" value="UniProtKB-UniRule"/>
</dbReference>
<feature type="active site" description="Proton donor/acceptor" evidence="9">
    <location>
        <position position="187"/>
    </location>
</feature>
<proteinExistence type="inferred from homology"/>
<evidence type="ECO:0000256" key="3">
    <source>
        <dbReference type="ARBA" id="ARBA00022676"/>
    </source>
</evidence>
<organism evidence="13 14">
    <name type="scientific">Alloyangia pacifica</name>
    <dbReference type="NCBI Taxonomy" id="311180"/>
    <lineage>
        <taxon>Bacteria</taxon>
        <taxon>Pseudomonadati</taxon>
        <taxon>Pseudomonadota</taxon>
        <taxon>Alphaproteobacteria</taxon>
        <taxon>Rhodobacterales</taxon>
        <taxon>Roseobacteraceae</taxon>
        <taxon>Alloyangia</taxon>
    </lineage>
</organism>
<dbReference type="EMBL" id="FOZW01000001">
    <property type="protein sequence ID" value="SFS37472.1"/>
    <property type="molecule type" value="Genomic_DNA"/>
</dbReference>
<dbReference type="OrthoDB" id="9795305at2"/>
<evidence type="ECO:0000256" key="9">
    <source>
        <dbReference type="PROSITE-ProRule" id="PRU01373"/>
    </source>
</evidence>
<evidence type="ECO:0000256" key="10">
    <source>
        <dbReference type="SAM" id="MobiDB-lite"/>
    </source>
</evidence>
<dbReference type="GO" id="GO:0071972">
    <property type="term" value="F:peptidoglycan L,D-transpeptidase activity"/>
    <property type="evidence" value="ECO:0007669"/>
    <property type="project" value="TreeGrafter"/>
</dbReference>
<feature type="active site" description="Nucleophile" evidence="9">
    <location>
        <position position="203"/>
    </location>
</feature>
<evidence type="ECO:0000256" key="2">
    <source>
        <dbReference type="ARBA" id="ARBA00005992"/>
    </source>
</evidence>
<dbReference type="PANTHER" id="PTHR30582:SF24">
    <property type="entry name" value="L,D-TRANSPEPTIDASE ERFK_SRFK-RELATED"/>
    <property type="match status" value="1"/>
</dbReference>
<dbReference type="UniPathway" id="UPA00219"/>
<keyword evidence="11" id="KW-0732">Signal</keyword>
<sequence length="261" mass="28044">MTEFFARLSAPRLAGRLPLAALSLTFAGLLSACATTAVPTNTPGAITDETRMMYAEVQDGDITIPAIEDKYLTEEKKRQVVDYWSDQKPGTIIVDPGARWLYQVQEGNKAMRYSVAVGAEGLAFSGNANIALKREWPHWTPTANMIRRDPETYGPVASGLPGGLENPLGARALYLYKGGRDTLYRIHGTPSPWTVGHATSSGCIRMFNQDSLYLYDTTPKGTKVIVLPASRSGEGTMAPGETLPLTSAAETAETAETGGNA</sequence>
<keyword evidence="13" id="KW-0449">Lipoprotein</keyword>
<dbReference type="GO" id="GO:0018104">
    <property type="term" value="P:peptidoglycan-protein cross-linking"/>
    <property type="evidence" value="ECO:0007669"/>
    <property type="project" value="TreeGrafter"/>
</dbReference>
<reference evidence="14" key="1">
    <citation type="submission" date="2016-10" db="EMBL/GenBank/DDBJ databases">
        <authorList>
            <person name="Varghese N."/>
            <person name="Submissions S."/>
        </authorList>
    </citation>
    <scope>NUCLEOTIDE SEQUENCE [LARGE SCALE GENOMIC DNA]</scope>
    <source>
        <strain evidence="14">DSM 26894</strain>
    </source>
</reference>
<protein>
    <submittedName>
        <fullName evidence="13">Lipoprotein-anchoring transpeptidase ErfK/SrfK</fullName>
    </submittedName>
</protein>
<comment type="pathway">
    <text evidence="1 9">Cell wall biogenesis; peptidoglycan biosynthesis.</text>
</comment>